<dbReference type="GeneID" id="15805179"/>
<protein>
    <submittedName>
        <fullName evidence="2">Signal peptide containing protein</fullName>
    </submittedName>
</protein>
<feature type="chain" id="PRO_5003952387" evidence="1">
    <location>
        <begin position="23"/>
        <end position="419"/>
    </location>
</feature>
<dbReference type="KEGG" id="beq:BEWA_047810"/>
<comment type="caution">
    <text evidence="2">The sequence shown here is derived from an EMBL/GenBank/DDBJ whole genome shotgun (WGS) entry which is preliminary data.</text>
</comment>
<organism evidence="2 3">
    <name type="scientific">Theileria equi strain WA</name>
    <dbReference type="NCBI Taxonomy" id="1537102"/>
    <lineage>
        <taxon>Eukaryota</taxon>
        <taxon>Sar</taxon>
        <taxon>Alveolata</taxon>
        <taxon>Apicomplexa</taxon>
        <taxon>Aconoidasida</taxon>
        <taxon>Piroplasmida</taxon>
        <taxon>Theileriidae</taxon>
        <taxon>Theileria</taxon>
    </lineage>
</organism>
<dbReference type="InterPro" id="IPR007480">
    <property type="entry name" value="DUF529"/>
</dbReference>
<evidence type="ECO:0000313" key="2">
    <source>
        <dbReference type="EMBL" id="EKX72316.1"/>
    </source>
</evidence>
<feature type="signal peptide" evidence="1">
    <location>
        <begin position="1"/>
        <end position="22"/>
    </location>
</feature>
<name>L1LAH9_THEEQ</name>
<keyword evidence="3" id="KW-1185">Reference proteome</keyword>
<dbReference type="RefSeq" id="XP_004831768.1">
    <property type="nucleotide sequence ID" value="XM_004831711.1"/>
</dbReference>
<evidence type="ECO:0000256" key="1">
    <source>
        <dbReference type="SAM" id="SignalP"/>
    </source>
</evidence>
<sequence length="419" mass="47950">MKSVQSLVILIIYSFFVTSSEGNTFDQSLLSSKTFTTLDIRDTNRKSGCKVVEGLLDQIPARLFLPISRLINHVVDKNQVIWISNENNEMAVGVTVYLSDGTPNIVQIAVLKGTSLENLFFKQKGGKWVKSLKRYADKLNGLELDITFKSAFVLDIRHRDPNYLYRALNLTVYGEKGVVFIPNPGYRVTELKDNGVPIWNTSGSYRAVYILALSGERPDSSITSQEALGKNNYCRLRHLYIVTRNNAGQMEHIALSKRGGIWFQSTFPEILQTAINRKNRYSEHFKSVDEEEIPVTVTPNRKDYTDVDESQKTNLRSFRKRGTRVGVVLDLADDYNPGIKRLENSSYEMSYVMYVPTGKKYIIEVMDGEKVLWKAKQRERCRRVHVFLNPDMHMVGLDVENNGEIENVYFSKVNGVWEE</sequence>
<dbReference type="AlphaFoldDB" id="L1LAH9"/>
<dbReference type="VEuPathDB" id="PiroplasmaDB:BEWA_047810"/>
<dbReference type="Proteomes" id="UP000031512">
    <property type="component" value="Unassembled WGS sequence"/>
</dbReference>
<proteinExistence type="predicted"/>
<evidence type="ECO:0000313" key="3">
    <source>
        <dbReference type="Proteomes" id="UP000031512"/>
    </source>
</evidence>
<dbReference type="Pfam" id="PF04385">
    <property type="entry name" value="FAINT"/>
    <property type="match status" value="1"/>
</dbReference>
<accession>L1LAH9</accession>
<gene>
    <name evidence="2" type="ORF">BEWA_047810</name>
</gene>
<reference evidence="2 3" key="1">
    <citation type="journal article" date="2012" name="BMC Genomics">
        <title>Comparative genomic analysis and phylogenetic position of Theileria equi.</title>
        <authorList>
            <person name="Kappmeyer L.S."/>
            <person name="Thiagarajan M."/>
            <person name="Herndon D.R."/>
            <person name="Ramsay J.D."/>
            <person name="Caler E."/>
            <person name="Djikeng A."/>
            <person name="Gillespie J.J."/>
            <person name="Lau A.O."/>
            <person name="Roalson E.H."/>
            <person name="Silva J.C."/>
            <person name="Silva M.G."/>
            <person name="Suarez C.E."/>
            <person name="Ueti M.W."/>
            <person name="Nene V.M."/>
            <person name="Mealey R.H."/>
            <person name="Knowles D.P."/>
            <person name="Brayton K.A."/>
        </authorList>
    </citation>
    <scope>NUCLEOTIDE SEQUENCE [LARGE SCALE GENOMIC DNA]</scope>
    <source>
        <strain evidence="2 3">WA</strain>
    </source>
</reference>
<dbReference type="EMBL" id="ACOU01000007">
    <property type="protein sequence ID" value="EKX72316.1"/>
    <property type="molecule type" value="Genomic_DNA"/>
</dbReference>
<keyword evidence="1" id="KW-0732">Signal</keyword>